<evidence type="ECO:0000313" key="2">
    <source>
        <dbReference type="Proteomes" id="UP000244093"/>
    </source>
</evidence>
<comment type="caution">
    <text evidence="1">The sequence shown here is derived from an EMBL/GenBank/DDBJ whole genome shotgun (WGS) entry which is preliminary data.</text>
</comment>
<evidence type="ECO:0000313" key="1">
    <source>
        <dbReference type="EMBL" id="PUA33142.1"/>
    </source>
</evidence>
<gene>
    <name evidence="1" type="ORF">B7O98_01510</name>
</gene>
<dbReference type="Proteomes" id="UP000244093">
    <property type="component" value="Unassembled WGS sequence"/>
</dbReference>
<accession>A0A2R7Y8H0</accession>
<name>A0A2R7Y8H0_9CREN</name>
<dbReference type="EMBL" id="NBVN01000002">
    <property type="protein sequence ID" value="PUA33142.1"/>
    <property type="molecule type" value="Genomic_DNA"/>
</dbReference>
<reference evidence="1 2" key="1">
    <citation type="journal article" date="2018" name="Syst. Appl. Microbiol.">
        <title>A new symbiotic nanoarchaeote (Candidatus Nanoclepta minutus) and its host (Zestosphaera tikiterensis gen. nov., sp. nov.) from a New Zealand hot spring.</title>
        <authorList>
            <person name="St John E."/>
            <person name="Liu Y."/>
            <person name="Podar M."/>
            <person name="Stott M.B."/>
            <person name="Meneghin J."/>
            <person name="Chen Z."/>
            <person name="Lagutin K."/>
            <person name="Mitchell K."/>
            <person name="Reysenbach A.L."/>
        </authorList>
    </citation>
    <scope>NUCLEOTIDE SEQUENCE [LARGE SCALE GENOMIC DNA]</scope>
    <source>
        <strain evidence="1">NZ3</strain>
    </source>
</reference>
<proteinExistence type="predicted"/>
<sequence length="64" mass="7681">MSRRKVRVVYEFKDLGVVAIFCRKICKCHQSCVVYRNYVKQEYNVICLNPKFYDEEEINNVNKG</sequence>
<protein>
    <submittedName>
        <fullName evidence="1">Uncharacterized protein</fullName>
    </submittedName>
</protein>
<dbReference type="AlphaFoldDB" id="A0A2R7Y8H0"/>
<organism evidence="1 2">
    <name type="scientific">Zestosphaera tikiterensis</name>
    <dbReference type="NCBI Taxonomy" id="1973259"/>
    <lineage>
        <taxon>Archaea</taxon>
        <taxon>Thermoproteota</taxon>
        <taxon>Thermoprotei</taxon>
        <taxon>Desulfurococcales</taxon>
        <taxon>Desulfurococcaceae</taxon>
        <taxon>Zestosphaera</taxon>
    </lineage>
</organism>